<dbReference type="SMART" id="SM00365">
    <property type="entry name" value="LRR_SD22"/>
    <property type="match status" value="5"/>
</dbReference>
<feature type="compositionally biased region" description="Acidic residues" evidence="3">
    <location>
        <begin position="345"/>
        <end position="354"/>
    </location>
</feature>
<evidence type="ECO:0000313" key="4">
    <source>
        <dbReference type="EMBL" id="TGZ56851.1"/>
    </source>
</evidence>
<dbReference type="InterPro" id="IPR025875">
    <property type="entry name" value="Leu-rich_rpt_4"/>
</dbReference>
<dbReference type="SUPFAM" id="SSF52058">
    <property type="entry name" value="L domain-like"/>
    <property type="match status" value="1"/>
</dbReference>
<reference evidence="4 5" key="1">
    <citation type="journal article" date="2019" name="BMC Genomics">
        <title>New insights from Opisthorchis felineus genome: update on genomics of the epidemiologically important liver flukes.</title>
        <authorList>
            <person name="Ershov N.I."/>
            <person name="Mordvinov V.A."/>
            <person name="Prokhortchouk E.B."/>
            <person name="Pakharukova M.Y."/>
            <person name="Gunbin K.V."/>
            <person name="Ustyantsev K."/>
            <person name="Genaev M.A."/>
            <person name="Blinov A.G."/>
            <person name="Mazur A."/>
            <person name="Boulygina E."/>
            <person name="Tsygankova S."/>
            <person name="Khrameeva E."/>
            <person name="Chekanov N."/>
            <person name="Fan G."/>
            <person name="Xiao A."/>
            <person name="Zhang H."/>
            <person name="Xu X."/>
            <person name="Yang H."/>
            <person name="Solovyev V."/>
            <person name="Lee S.M."/>
            <person name="Liu X."/>
            <person name="Afonnikov D.A."/>
            <person name="Skryabin K.G."/>
        </authorList>
    </citation>
    <scope>NUCLEOTIDE SEQUENCE [LARGE SCALE GENOMIC DNA]</scope>
    <source>
        <strain evidence="4">AK-0245</strain>
        <tissue evidence="4">Whole organism</tissue>
    </source>
</reference>
<dbReference type="Pfam" id="PF14580">
    <property type="entry name" value="LRR_9"/>
    <property type="match status" value="1"/>
</dbReference>
<protein>
    <recommendedName>
        <fullName evidence="6">U2A'/phosphoprotein 32 family A C-terminal domain-containing protein</fullName>
    </recommendedName>
</protein>
<dbReference type="Proteomes" id="UP000308267">
    <property type="component" value="Unassembled WGS sequence"/>
</dbReference>
<dbReference type="PANTHER" id="PTHR18849">
    <property type="entry name" value="LEUCINE RICH REPEAT PROTEIN"/>
    <property type="match status" value="1"/>
</dbReference>
<dbReference type="Pfam" id="PF12799">
    <property type="entry name" value="LRR_4"/>
    <property type="match status" value="1"/>
</dbReference>
<evidence type="ECO:0000256" key="3">
    <source>
        <dbReference type="SAM" id="MobiDB-lite"/>
    </source>
</evidence>
<organism evidence="4 5">
    <name type="scientific">Opisthorchis felineus</name>
    <dbReference type="NCBI Taxonomy" id="147828"/>
    <lineage>
        <taxon>Eukaryota</taxon>
        <taxon>Metazoa</taxon>
        <taxon>Spiralia</taxon>
        <taxon>Lophotrochozoa</taxon>
        <taxon>Platyhelminthes</taxon>
        <taxon>Trematoda</taxon>
        <taxon>Digenea</taxon>
        <taxon>Opisthorchiida</taxon>
        <taxon>Opisthorchiata</taxon>
        <taxon>Opisthorchiidae</taxon>
        <taxon>Opisthorchis</taxon>
    </lineage>
</organism>
<keyword evidence="1" id="KW-0433">Leucine-rich repeat</keyword>
<dbReference type="PANTHER" id="PTHR18849:SF3">
    <property type="entry name" value="LEUCINE RICH REPEAT CONTAINING 23"/>
    <property type="match status" value="1"/>
</dbReference>
<feature type="region of interest" description="Disordered" evidence="3">
    <location>
        <begin position="305"/>
        <end position="383"/>
    </location>
</feature>
<dbReference type="AlphaFoldDB" id="A0A4S2L2P4"/>
<evidence type="ECO:0000256" key="2">
    <source>
        <dbReference type="ARBA" id="ARBA00022737"/>
    </source>
</evidence>
<dbReference type="Gene3D" id="3.80.10.10">
    <property type="entry name" value="Ribonuclease Inhibitor"/>
    <property type="match status" value="2"/>
</dbReference>
<dbReference type="OrthoDB" id="271226at2759"/>
<dbReference type="PROSITE" id="PS51450">
    <property type="entry name" value="LRR"/>
    <property type="match status" value="3"/>
</dbReference>
<comment type="caution">
    <text evidence="4">The sequence shown here is derived from an EMBL/GenBank/DDBJ whole genome shotgun (WGS) entry which is preliminary data.</text>
</comment>
<evidence type="ECO:0000256" key="1">
    <source>
        <dbReference type="ARBA" id="ARBA00022614"/>
    </source>
</evidence>
<evidence type="ECO:0000313" key="5">
    <source>
        <dbReference type="Proteomes" id="UP000308267"/>
    </source>
</evidence>
<keyword evidence="2" id="KW-0677">Repeat</keyword>
<feature type="compositionally biased region" description="Acidic residues" evidence="3">
    <location>
        <begin position="14"/>
        <end position="23"/>
    </location>
</feature>
<dbReference type="EMBL" id="SJOL01009574">
    <property type="protein sequence ID" value="TGZ56851.1"/>
    <property type="molecule type" value="Genomic_DNA"/>
</dbReference>
<feature type="compositionally biased region" description="Acidic residues" evidence="3">
    <location>
        <begin position="362"/>
        <end position="383"/>
    </location>
</feature>
<keyword evidence="5" id="KW-1185">Reference proteome</keyword>
<evidence type="ECO:0008006" key="6">
    <source>
        <dbReference type="Google" id="ProtNLM"/>
    </source>
</evidence>
<feature type="compositionally biased region" description="Basic and acidic residues" evidence="3">
    <location>
        <begin position="305"/>
        <end position="315"/>
    </location>
</feature>
<feature type="region of interest" description="Disordered" evidence="3">
    <location>
        <begin position="1"/>
        <end position="37"/>
    </location>
</feature>
<dbReference type="InterPro" id="IPR032675">
    <property type="entry name" value="LRR_dom_sf"/>
</dbReference>
<gene>
    <name evidence="4" type="ORF">CRM22_010092</name>
</gene>
<accession>A0A4S2L2P4</accession>
<name>A0A4S2L2P4_OPIFE</name>
<dbReference type="InterPro" id="IPR001611">
    <property type="entry name" value="Leu-rich_rpt"/>
</dbReference>
<proteinExistence type="predicted"/>
<dbReference type="STRING" id="147828.A0A4S2L2P4"/>
<sequence>MSSSNETHNSDEGQNIEEIDDEEAGKYDRNESYAEETLPRQSLSREIISECISMPYRLGYGFSHAFIKLDCSDRRLSDIEILRSYIHLRFVILTGNFITDITPVSHIGHLIYLKADNNQIERVDCLNKLRFLQYLDLSGNKLTTINDLKLPFLQHLKVNENAIETLNPTGYGIPPEQFPALATLELRSNRLTSFEGIGALTTLTSLYCAENSLRDTSGLSKLTGLVRLHARDNRISRLNGITPAMSGLEYLNLRGNRISSFRAVKVLSVLPSLKVLNLLQNPICDKDEYRLTVIGLISRLQKLDKERVTDSERADGAAVVASKRDWEEEASEAEAMEEHHNVEGLAEEAGEEGGEVPNEQQPTEDQEDENAEEEEEEEDDEED</sequence>